<protein>
    <recommendedName>
        <fullName evidence="1">Aspartyl/glutamyl-tRNA(Asn/Gln) amidotransferase subunit C</fullName>
        <shortName evidence="1">Asp/Glu-ADT subunit C</shortName>
        <ecNumber evidence="1">6.3.5.-</ecNumber>
    </recommendedName>
</protein>
<keyword evidence="1" id="KW-0547">Nucleotide-binding</keyword>
<accession>A0A9D8PNJ8</accession>
<evidence type="ECO:0000256" key="1">
    <source>
        <dbReference type="HAMAP-Rule" id="MF_00122"/>
    </source>
</evidence>
<dbReference type="EMBL" id="JAFGIX010000063">
    <property type="protein sequence ID" value="MBN1574036.1"/>
    <property type="molecule type" value="Genomic_DNA"/>
</dbReference>
<dbReference type="PANTHER" id="PTHR15004:SF0">
    <property type="entry name" value="GLUTAMYL-TRNA(GLN) AMIDOTRANSFERASE SUBUNIT C, MITOCHONDRIAL"/>
    <property type="match status" value="1"/>
</dbReference>
<dbReference type="GO" id="GO:0050567">
    <property type="term" value="F:glutaminyl-tRNA synthase (glutamine-hydrolyzing) activity"/>
    <property type="evidence" value="ECO:0007669"/>
    <property type="project" value="UniProtKB-UniRule"/>
</dbReference>
<evidence type="ECO:0000313" key="3">
    <source>
        <dbReference type="Proteomes" id="UP000809273"/>
    </source>
</evidence>
<dbReference type="EC" id="6.3.5.-" evidence="1"/>
<sequence>MADKNEKITTDEVQYVAKLSRLIMTDDEAKEMTRTLNDILVYMEKLGELDTSGVEPMTHAIPNENVMRQDALKPFTDTKDILKNAPDSKGAFFRVPKVIE</sequence>
<proteinExistence type="inferred from homology"/>
<organism evidence="2 3">
    <name type="scientific">Candidatus Zymogenus saltonus</name>
    <dbReference type="NCBI Taxonomy" id="2844893"/>
    <lineage>
        <taxon>Bacteria</taxon>
        <taxon>Deltaproteobacteria</taxon>
        <taxon>Candidatus Zymogenia</taxon>
        <taxon>Candidatus Zymogeniales</taxon>
        <taxon>Candidatus Zymogenaceae</taxon>
        <taxon>Candidatus Zymogenus</taxon>
    </lineage>
</organism>
<keyword evidence="1" id="KW-0436">Ligase</keyword>
<dbReference type="Gene3D" id="1.10.20.60">
    <property type="entry name" value="Glu-tRNAGln amidotransferase C subunit, N-terminal domain"/>
    <property type="match status" value="1"/>
</dbReference>
<dbReference type="InterPro" id="IPR003837">
    <property type="entry name" value="GatC"/>
</dbReference>
<dbReference type="GO" id="GO:0006412">
    <property type="term" value="P:translation"/>
    <property type="evidence" value="ECO:0007669"/>
    <property type="project" value="UniProtKB-UniRule"/>
</dbReference>
<dbReference type="PANTHER" id="PTHR15004">
    <property type="entry name" value="GLUTAMYL-TRNA(GLN) AMIDOTRANSFERASE SUBUNIT C, MITOCHONDRIAL"/>
    <property type="match status" value="1"/>
</dbReference>
<dbReference type="AlphaFoldDB" id="A0A9D8PNJ8"/>
<dbReference type="GO" id="GO:0006450">
    <property type="term" value="P:regulation of translational fidelity"/>
    <property type="evidence" value="ECO:0007669"/>
    <property type="project" value="InterPro"/>
</dbReference>
<comment type="subunit">
    <text evidence="1">Heterotrimer of A, B and C subunits.</text>
</comment>
<comment type="function">
    <text evidence="1">Allows the formation of correctly charged Asn-tRNA(Asn) or Gln-tRNA(Gln) through the transamidation of misacylated Asp-tRNA(Asn) or Glu-tRNA(Gln) in organisms which lack either or both of asparaginyl-tRNA or glutaminyl-tRNA synthetases. The reaction takes place in the presence of glutamine and ATP through an activated phospho-Asp-tRNA(Asn) or phospho-Glu-tRNA(Gln).</text>
</comment>
<dbReference type="GO" id="GO:0070681">
    <property type="term" value="P:glutaminyl-tRNAGln biosynthesis via transamidation"/>
    <property type="evidence" value="ECO:0007669"/>
    <property type="project" value="TreeGrafter"/>
</dbReference>
<name>A0A9D8PNJ8_9DELT</name>
<keyword evidence="1" id="KW-0648">Protein biosynthesis</keyword>
<comment type="catalytic activity">
    <reaction evidence="1">
        <text>L-aspartyl-tRNA(Asn) + L-glutamine + ATP + H2O = L-asparaginyl-tRNA(Asn) + L-glutamate + ADP + phosphate + 2 H(+)</text>
        <dbReference type="Rhea" id="RHEA:14513"/>
        <dbReference type="Rhea" id="RHEA-COMP:9674"/>
        <dbReference type="Rhea" id="RHEA-COMP:9677"/>
        <dbReference type="ChEBI" id="CHEBI:15377"/>
        <dbReference type="ChEBI" id="CHEBI:15378"/>
        <dbReference type="ChEBI" id="CHEBI:29985"/>
        <dbReference type="ChEBI" id="CHEBI:30616"/>
        <dbReference type="ChEBI" id="CHEBI:43474"/>
        <dbReference type="ChEBI" id="CHEBI:58359"/>
        <dbReference type="ChEBI" id="CHEBI:78515"/>
        <dbReference type="ChEBI" id="CHEBI:78516"/>
        <dbReference type="ChEBI" id="CHEBI:456216"/>
    </reaction>
</comment>
<comment type="similarity">
    <text evidence="1">Belongs to the GatC family.</text>
</comment>
<dbReference type="NCBIfam" id="TIGR00135">
    <property type="entry name" value="gatC"/>
    <property type="match status" value="1"/>
</dbReference>
<comment type="catalytic activity">
    <reaction evidence="1">
        <text>L-glutamyl-tRNA(Gln) + L-glutamine + ATP + H2O = L-glutaminyl-tRNA(Gln) + L-glutamate + ADP + phosphate + H(+)</text>
        <dbReference type="Rhea" id="RHEA:17521"/>
        <dbReference type="Rhea" id="RHEA-COMP:9681"/>
        <dbReference type="Rhea" id="RHEA-COMP:9684"/>
        <dbReference type="ChEBI" id="CHEBI:15377"/>
        <dbReference type="ChEBI" id="CHEBI:15378"/>
        <dbReference type="ChEBI" id="CHEBI:29985"/>
        <dbReference type="ChEBI" id="CHEBI:30616"/>
        <dbReference type="ChEBI" id="CHEBI:43474"/>
        <dbReference type="ChEBI" id="CHEBI:58359"/>
        <dbReference type="ChEBI" id="CHEBI:78520"/>
        <dbReference type="ChEBI" id="CHEBI:78521"/>
        <dbReference type="ChEBI" id="CHEBI:456216"/>
    </reaction>
</comment>
<dbReference type="Proteomes" id="UP000809273">
    <property type="component" value="Unassembled WGS sequence"/>
</dbReference>
<reference evidence="2" key="1">
    <citation type="journal article" date="2021" name="Environ. Microbiol.">
        <title>Genomic characterization of three novel Desulfobacterota classes expand the metabolic and phylogenetic diversity of the phylum.</title>
        <authorList>
            <person name="Murphy C.L."/>
            <person name="Biggerstaff J."/>
            <person name="Eichhorn A."/>
            <person name="Ewing E."/>
            <person name="Shahan R."/>
            <person name="Soriano D."/>
            <person name="Stewart S."/>
            <person name="VanMol K."/>
            <person name="Walker R."/>
            <person name="Walters P."/>
            <person name="Elshahed M.S."/>
            <person name="Youssef N.H."/>
        </authorList>
    </citation>
    <scope>NUCLEOTIDE SEQUENCE</scope>
    <source>
        <strain evidence="2">Zod_Metabat.24</strain>
    </source>
</reference>
<dbReference type="GO" id="GO:0005524">
    <property type="term" value="F:ATP binding"/>
    <property type="evidence" value="ECO:0007669"/>
    <property type="project" value="UniProtKB-KW"/>
</dbReference>
<dbReference type="SUPFAM" id="SSF141000">
    <property type="entry name" value="Glu-tRNAGln amidotransferase C subunit"/>
    <property type="match status" value="1"/>
</dbReference>
<comment type="caution">
    <text evidence="2">The sequence shown here is derived from an EMBL/GenBank/DDBJ whole genome shotgun (WGS) entry which is preliminary data.</text>
</comment>
<dbReference type="Pfam" id="PF02686">
    <property type="entry name" value="GatC"/>
    <property type="match status" value="1"/>
</dbReference>
<reference evidence="2" key="2">
    <citation type="submission" date="2021-01" db="EMBL/GenBank/DDBJ databases">
        <authorList>
            <person name="Hahn C.R."/>
            <person name="Youssef N.H."/>
            <person name="Elshahed M."/>
        </authorList>
    </citation>
    <scope>NUCLEOTIDE SEQUENCE</scope>
    <source>
        <strain evidence="2">Zod_Metabat.24</strain>
    </source>
</reference>
<evidence type="ECO:0000313" key="2">
    <source>
        <dbReference type="EMBL" id="MBN1574036.1"/>
    </source>
</evidence>
<gene>
    <name evidence="1 2" type="primary">gatC</name>
    <name evidence="2" type="ORF">JW984_12640</name>
</gene>
<dbReference type="InterPro" id="IPR036113">
    <property type="entry name" value="Asp/Glu-ADT_sf_sub_c"/>
</dbReference>
<keyword evidence="1" id="KW-0067">ATP-binding</keyword>
<dbReference type="HAMAP" id="MF_00122">
    <property type="entry name" value="GatC"/>
    <property type="match status" value="1"/>
</dbReference>